<feature type="domain" description="Protein kinase" evidence="13">
    <location>
        <begin position="574"/>
        <end position="835"/>
    </location>
</feature>
<dbReference type="CDD" id="cd13982">
    <property type="entry name" value="STKc_IRE1"/>
    <property type="match status" value="1"/>
</dbReference>
<evidence type="ECO:0000256" key="6">
    <source>
        <dbReference type="ARBA" id="ARBA00022741"/>
    </source>
</evidence>
<dbReference type="InterPro" id="IPR011047">
    <property type="entry name" value="Quinoprotein_ADH-like_sf"/>
</dbReference>
<comment type="subcellular location">
    <subcellularLocation>
        <location evidence="1">Membrane</location>
        <topology evidence="1">Single-pass type I membrane protein</topology>
    </subcellularLocation>
</comment>
<dbReference type="CDD" id="cd09769">
    <property type="entry name" value="Luminal_IRE1"/>
    <property type="match status" value="1"/>
</dbReference>
<feature type="region of interest" description="Disordered" evidence="11">
    <location>
        <begin position="1028"/>
        <end position="1064"/>
    </location>
</feature>
<feature type="compositionally biased region" description="Polar residues" evidence="11">
    <location>
        <begin position="1202"/>
        <end position="1229"/>
    </location>
</feature>
<dbReference type="Gene3D" id="1.10.150.50">
    <property type="entry name" value="Transcription Factor, Ets-1"/>
    <property type="match status" value="1"/>
</dbReference>
<feature type="region of interest" description="Disordered" evidence="11">
    <location>
        <begin position="1189"/>
        <end position="1243"/>
    </location>
</feature>
<evidence type="ECO:0000256" key="12">
    <source>
        <dbReference type="SAM" id="SignalP"/>
    </source>
</evidence>
<dbReference type="InterPro" id="IPR000719">
    <property type="entry name" value="Prot_kinase_dom"/>
</dbReference>
<dbReference type="InterPro" id="IPR010513">
    <property type="entry name" value="KEN_dom"/>
</dbReference>
<dbReference type="SMART" id="SM00564">
    <property type="entry name" value="PQQ"/>
    <property type="match status" value="5"/>
</dbReference>
<dbReference type="PROSITE" id="PS50105">
    <property type="entry name" value="SAM_DOMAIN"/>
    <property type="match status" value="1"/>
</dbReference>
<keyword evidence="7" id="KW-0418">Kinase</keyword>
<dbReference type="Pfam" id="PF06479">
    <property type="entry name" value="Ribonuc_2-5A"/>
    <property type="match status" value="1"/>
</dbReference>
<evidence type="ECO:0000256" key="11">
    <source>
        <dbReference type="SAM" id="MobiDB-lite"/>
    </source>
</evidence>
<feature type="compositionally biased region" description="Basic and acidic residues" evidence="11">
    <location>
        <begin position="401"/>
        <end position="410"/>
    </location>
</feature>
<dbReference type="Pfam" id="PF00069">
    <property type="entry name" value="Pkinase"/>
    <property type="match status" value="1"/>
</dbReference>
<feature type="compositionally biased region" description="Polar residues" evidence="11">
    <location>
        <begin position="530"/>
        <end position="547"/>
    </location>
</feature>
<dbReference type="EMBL" id="VOFY01000015">
    <property type="protein sequence ID" value="KAA8585062.1"/>
    <property type="molecule type" value="Genomic_DNA"/>
</dbReference>
<dbReference type="InterPro" id="IPR038357">
    <property type="entry name" value="KEN_sf"/>
</dbReference>
<evidence type="ECO:0000259" key="15">
    <source>
        <dbReference type="PROSITE" id="PS51392"/>
    </source>
</evidence>
<dbReference type="FunFam" id="2.130.10.10:FF:000225">
    <property type="entry name" value="Endoplasmic reticulum to nucleus-signaling 1"/>
    <property type="match status" value="1"/>
</dbReference>
<sequence length="2656" mass="302604">MDWTVSSRALLWCVLALLCCAGLPQKGLCSASTVSLPESLLFVSTLDGNLHAVSKKSGSIKWTLKEDPVLQVPTHVAEPAFLPDPNDGSLYSLGGKNNEGLTKLPFTIPELVQASPCRSSDGVLYMGKKQDLWYVVDLMTGEKQQTLTSSFAEMLCPSSSLLYLGRTEYTITMYDTKSRELRWNATYSDYASTLPDDDTKYKMAHFVSNGDGLVVTVDSESGDVQWVQNYNSPVVAMYIWQREGLRKVPHTNVAVETLRYLTFMSGEVGRITQWKYPFPKEIKPKNKFLATLYVGKYSTSLYASPSLVHDGVTVVPRGSTFPMLEGPQSQETEEDKECVITPSTSVKFNAALRERNRINFMRNYLLLIGHHETPLDAHTKILEKFPDSFPRNQGNVIPPTTDKKVEEKVNDSGMDDGPPSPPPETSIQQPGTSSRTLRPEAPVDSMLKDMATIIFSTFLLAGWVAFVITYPKSVHKQQQLQHQEFQRQMEEKLELLQRQQPFPPADVGLGLAPDSDYLEVARNRSEYSDHSSPNVTPRASNHSNLSVSELGGSANEHEDAEEDSNIARVGNITFRPKEVLGHGAEGTIVYKGQFDNRAVAVKRILPECFSFADREVQLLRESDEHPNVIRYFCTERDRQFQYIAIELCAASLQEYVERKDFDRHGLEPVMLLQQTMSGLAHLHSLNIVHRDLKPHNILVSMPNAHGRVRAMISDFGLCKKLAVGRHSFSRRSGVPGTEGWIAPEVLSEDCKDNPTCAVDIFSAGCVFYYVVSQGSHPYGKSLQRQANILQGTYSLDYLQTEKHEAIVARDLIEQMLSMEPHKRPSAESILKHPFFWSLEKELQFFQDVSDRIEKEPLDGPIVRQLERGGRAVVKGDWREHITKHHYRELPAEVQETLGSIPDDFVSYFTSRFPHLLMHTYLAMRTCASERLFLPYYSTAEHLAKTQAQYTVHLGPQRQNAPCTHLPTHTSPEEPTHSQPVQVSHITHVESVPSTLPDEPVSPHLPVQTVPPTAPALVTQTDLHSQTMNPTFASESLPDPLRKKESSQCEMHKPPGPTTLDSEPVVAPSGTQLLHRELVRTRPAVPGIHCSLQLHPKLSAFCSPGFKCSPTEPSTPDEVEQSPKNWTESQVSTWLRSIGVKEQYIKKLYDEEVDGKILLALNEDFLKTNISMKLGPAHLVIQKRDELIKSKQRSQEKKELTCGQKTQPKRINQETVQCNPATSGGPTAQTPERDQDVSKDRQTAQKQCVLTSKEDCRPRPFDQEGIDFIYVKHRVLQPESGAFNLTSPCHEFKSLSVAAALDRTRLQAKFAKEVLKFATGCMNIRSNGTIHFGVMDSKEDAGYMHGEIVGIPIPEKDIYVDALDYIERSFSSDKEHVRQCVRPPRFIEVMDRESTEKRYVVEVDIVPSMGIVKNKVYAVRLPNFKESTNKVEFEKETILRRIGSKTEPVTEKDLSDFYQRVKDRDAQREEAEKSQFLSAPDLCQDLGRKLTMLMTCGKKFMEKDKWFIFVTNKFNPDDLCNIDWLLNMNIFCVFDFDPDSKKSGFCSRYLQHHAANMHSLQSYRVSGDMSIKEFTSHLHLFDQTSWIFCNGRNDFKGSETPSDEMTWIKTKMTFLRESVSLICKQILPKGTFQVIFLLTSPVEKPLLHTFNEFFTDMEGHEDIICICESQENFQKWQSFAEGSCGTETVNNSSIVGMKMSHINSTLQQVQPVKAGACKHLPVFVKGICLLETHVEEQMYSLEILTVDHSDETSEDFINEEKENIEQQFYRGGRVTWLNFWLAERKYVGDVIERDAYRDVSDLLFSTLKRNADETPVNSINIYHHPGSGGSTVARQVLWNKRKDLRCAVVKPSYSAAVVAQHAVELREYEEKDPQSCLPVLLLIEDSDKEYLDDLRNELEVAIHTKRIQYVSPCFILLSCRRSHDPEKRCKESPLQNVSVTHKLSAQEKRKFAGKRQVLEERFEPKFILTFVLMSEGFAVDYIHDFVEHLLQGINHQSVVTRLILYVALLNTYVQNSFISQSHCEAFLALTVHLERFHQHEFERSLSEPAKLVFLHLRDDKTHIESIRIIHPLVAKEILQQLLGDQQTQSSLAMELLCKTVLFDHRFGREEYLSFLRALFIRRARISKGDKYDSFFSPLIEHVCEKEKSPDKAIELLKEAFQRFHLDPFFAQQLARLHYTYEKFEEAKHWAETAAKQLPNNSYILDTKGQVYRKWFQAKCKAIDNVNLPKTAQNIADAIETALKALECFQECEKAANADMENLNSSGFFSEVEVGCSLLKLMSSSQVFANRANGHSECMKYLLTDYIPKEVEDAWEPFHDRLKKLHKTMQDALEWISEDLSYFQTDIDADEGETPESPEEKISHPLTWLAKKSSEYGKYFSEAYSTALQHGQSPGNLTPFQKRMIIYHLGGGNITSILSKLTDQRDAVPLLENIISLYPSNPEKAKFGQRDIVNYIMTHISLNCLSPQTQKVAPLHVLQALCHQFPADKRKCLPNALFLLTLLFWPEDHETDLEKKNKYAIVQSAVEHLEKGYWNKMKDFPPRKRRIYTHFFLGSGNGLDKFVQKKRVERVTKGFSVSEKRMKWFRGEAWKKPEIAKMLKCVSGWTEDGVVYLEGPQKKKFHILPLHVPSVPHSNENITFYLGFTFRGPVACNIIVKQ</sequence>
<dbReference type="SMART" id="SM00220">
    <property type="entry name" value="S_TKc"/>
    <property type="match status" value="1"/>
</dbReference>
<dbReference type="InterPro" id="IPR011009">
    <property type="entry name" value="Kinase-like_dom_sf"/>
</dbReference>
<evidence type="ECO:0000256" key="3">
    <source>
        <dbReference type="ARBA" id="ARBA00022527"/>
    </source>
</evidence>
<evidence type="ECO:0000259" key="13">
    <source>
        <dbReference type="PROSITE" id="PS50011"/>
    </source>
</evidence>
<dbReference type="GO" id="GO:0016020">
    <property type="term" value="C:membrane"/>
    <property type="evidence" value="ECO:0007669"/>
    <property type="project" value="UniProtKB-SubCell"/>
</dbReference>
<dbReference type="GO" id="GO:0005524">
    <property type="term" value="F:ATP binding"/>
    <property type="evidence" value="ECO:0007669"/>
    <property type="project" value="UniProtKB-KW"/>
</dbReference>
<evidence type="ECO:0000256" key="9">
    <source>
        <dbReference type="ARBA" id="ARBA00022989"/>
    </source>
</evidence>
<dbReference type="InterPro" id="IPR013761">
    <property type="entry name" value="SAM/pointed_sf"/>
</dbReference>
<evidence type="ECO:0000256" key="1">
    <source>
        <dbReference type="ARBA" id="ARBA00004479"/>
    </source>
</evidence>
<evidence type="ECO:0000256" key="10">
    <source>
        <dbReference type="ARBA" id="ARBA00023136"/>
    </source>
</evidence>
<organism evidence="16 17">
    <name type="scientific">Etheostoma spectabile</name>
    <name type="common">orangethroat darter</name>
    <dbReference type="NCBI Taxonomy" id="54343"/>
    <lineage>
        <taxon>Eukaryota</taxon>
        <taxon>Metazoa</taxon>
        <taxon>Chordata</taxon>
        <taxon>Craniata</taxon>
        <taxon>Vertebrata</taxon>
        <taxon>Euteleostomi</taxon>
        <taxon>Actinopterygii</taxon>
        <taxon>Neopterygii</taxon>
        <taxon>Teleostei</taxon>
        <taxon>Neoteleostei</taxon>
        <taxon>Acanthomorphata</taxon>
        <taxon>Eupercaria</taxon>
        <taxon>Perciformes</taxon>
        <taxon>Percoidei</taxon>
        <taxon>Percidae</taxon>
        <taxon>Etheostomatinae</taxon>
        <taxon>Etheostoma</taxon>
    </lineage>
</organism>
<dbReference type="Gene3D" id="2.130.10.10">
    <property type="entry name" value="YVTN repeat-like/Quinoprotein amine dehydrogenase"/>
    <property type="match status" value="1"/>
</dbReference>
<feature type="chain" id="PRO_5023861725" description="non-specific serine/threonine protein kinase" evidence="12">
    <location>
        <begin position="22"/>
        <end position="2656"/>
    </location>
</feature>
<protein>
    <recommendedName>
        <fullName evidence="2">non-specific serine/threonine protein kinase</fullName>
        <ecNumber evidence="2">2.7.11.1</ecNumber>
    </recommendedName>
</protein>
<dbReference type="SMART" id="SM00580">
    <property type="entry name" value="PUG"/>
    <property type="match status" value="1"/>
</dbReference>
<keyword evidence="10" id="KW-0472">Membrane</keyword>
<dbReference type="Proteomes" id="UP000327493">
    <property type="component" value="Chromosome 15"/>
</dbReference>
<dbReference type="PROSITE" id="PS51392">
    <property type="entry name" value="KEN"/>
    <property type="match status" value="1"/>
</dbReference>
<dbReference type="GO" id="GO:0006397">
    <property type="term" value="P:mRNA processing"/>
    <property type="evidence" value="ECO:0007669"/>
    <property type="project" value="InterPro"/>
</dbReference>
<evidence type="ECO:0000256" key="8">
    <source>
        <dbReference type="ARBA" id="ARBA00022840"/>
    </source>
</evidence>
<keyword evidence="12" id="KW-0732">Signal</keyword>
<feature type="region of interest" description="Disordered" evidence="11">
    <location>
        <begin position="386"/>
        <end position="439"/>
    </location>
</feature>
<dbReference type="SUPFAM" id="SSF50998">
    <property type="entry name" value="Quinoprotein alcohol dehydrogenase-like"/>
    <property type="match status" value="1"/>
</dbReference>
<dbReference type="GO" id="GO:0004674">
    <property type="term" value="F:protein serine/threonine kinase activity"/>
    <property type="evidence" value="ECO:0007669"/>
    <property type="project" value="UniProtKB-KW"/>
</dbReference>
<dbReference type="InterPro" id="IPR011990">
    <property type="entry name" value="TPR-like_helical_dom_sf"/>
</dbReference>
<evidence type="ECO:0000259" key="14">
    <source>
        <dbReference type="PROSITE" id="PS50105"/>
    </source>
</evidence>
<dbReference type="PROSITE" id="PS00108">
    <property type="entry name" value="PROTEIN_KINASE_ST"/>
    <property type="match status" value="1"/>
</dbReference>
<dbReference type="FunFam" id="1.10.510.10:FF:000215">
    <property type="entry name" value="serine/threonine-protein kinase/endoribonuclease IRE1 isoform X1"/>
    <property type="match status" value="1"/>
</dbReference>
<keyword evidence="9" id="KW-1133">Transmembrane helix</keyword>
<comment type="caution">
    <text evidence="16">The sequence shown here is derived from an EMBL/GenBank/DDBJ whole genome shotgun (WGS) entry which is preliminary data.</text>
</comment>
<dbReference type="InterPro" id="IPR018391">
    <property type="entry name" value="PQQ_b-propeller_rpt"/>
</dbReference>
<evidence type="ECO:0000313" key="16">
    <source>
        <dbReference type="EMBL" id="KAA8585062.1"/>
    </source>
</evidence>
<evidence type="ECO:0000313" key="17">
    <source>
        <dbReference type="Proteomes" id="UP000327493"/>
    </source>
</evidence>
<accession>A0A5J5CS21</accession>
<dbReference type="InterPro" id="IPR015943">
    <property type="entry name" value="WD40/YVTN_repeat-like_dom_sf"/>
</dbReference>
<reference evidence="16 17" key="1">
    <citation type="submission" date="2019-08" db="EMBL/GenBank/DDBJ databases">
        <title>A chromosome-level genome assembly, high-density linkage maps, and genome scans reveal the genomic architecture of hybrid incompatibilities underlying speciation via character displacement in darters (Percidae: Etheostominae).</title>
        <authorList>
            <person name="Moran R.L."/>
            <person name="Catchen J.M."/>
            <person name="Fuller R.C."/>
        </authorList>
    </citation>
    <scope>NUCLEOTIDE SEQUENCE [LARGE SCALE GENOMIC DNA]</scope>
    <source>
        <strain evidence="16">EspeVRDwgs_2016</strain>
        <tissue evidence="16">Muscle</tissue>
    </source>
</reference>
<dbReference type="GO" id="GO:0034976">
    <property type="term" value="P:response to endoplasmic reticulum stress"/>
    <property type="evidence" value="ECO:0007669"/>
    <property type="project" value="UniProtKB-ARBA"/>
</dbReference>
<dbReference type="Gene3D" id="1.20.1440.180">
    <property type="entry name" value="KEN domain"/>
    <property type="match status" value="2"/>
</dbReference>
<dbReference type="SUPFAM" id="SSF56112">
    <property type="entry name" value="Protein kinase-like (PK-like)"/>
    <property type="match status" value="1"/>
</dbReference>
<dbReference type="GO" id="GO:0004540">
    <property type="term" value="F:RNA nuclease activity"/>
    <property type="evidence" value="ECO:0007669"/>
    <property type="project" value="InterPro"/>
</dbReference>
<feature type="region of interest" description="Disordered" evidence="11">
    <location>
        <begin position="524"/>
        <end position="567"/>
    </location>
</feature>
<feature type="compositionally biased region" description="Basic and acidic residues" evidence="11">
    <location>
        <begin position="1230"/>
        <end position="1242"/>
    </location>
</feature>
<dbReference type="SUPFAM" id="SSF48452">
    <property type="entry name" value="TPR-like"/>
    <property type="match status" value="1"/>
</dbReference>
<dbReference type="SMART" id="SM00454">
    <property type="entry name" value="SAM"/>
    <property type="match status" value="1"/>
</dbReference>
<dbReference type="Gene3D" id="1.25.40.10">
    <property type="entry name" value="Tetratricopeptide repeat domain"/>
    <property type="match status" value="1"/>
</dbReference>
<dbReference type="InterPro" id="IPR008271">
    <property type="entry name" value="Ser/Thr_kinase_AS"/>
</dbReference>
<keyword evidence="5" id="KW-0812">Transmembrane</keyword>
<feature type="region of interest" description="Disordered" evidence="11">
    <location>
        <begin position="956"/>
        <end position="1011"/>
    </location>
</feature>
<keyword evidence="3" id="KW-0723">Serine/threonine-protein kinase</keyword>
<evidence type="ECO:0000256" key="2">
    <source>
        <dbReference type="ARBA" id="ARBA00012513"/>
    </source>
</evidence>
<dbReference type="PROSITE" id="PS50011">
    <property type="entry name" value="PROTEIN_KINASE_DOM"/>
    <property type="match status" value="1"/>
</dbReference>
<dbReference type="PANTHER" id="PTHR16155:SF3">
    <property type="entry name" value="STERILE ALPHA MOTIF DOMAIN-CONTAINING PROTEIN 9-LIKE"/>
    <property type="match status" value="1"/>
</dbReference>
<dbReference type="FunFam" id="3.30.200.20:FF:000077">
    <property type="entry name" value="Putative Serine/threonine-protein kinase/endoribonuclease IRE1"/>
    <property type="match status" value="1"/>
</dbReference>
<evidence type="ECO:0000256" key="7">
    <source>
        <dbReference type="ARBA" id="ARBA00022777"/>
    </source>
</evidence>
<keyword evidence="17" id="KW-1185">Reference proteome</keyword>
<evidence type="ECO:0000256" key="4">
    <source>
        <dbReference type="ARBA" id="ARBA00022679"/>
    </source>
</evidence>
<gene>
    <name evidence="16" type="ORF">FQN60_003756</name>
</gene>
<name>A0A5J5CS21_9PERO</name>
<dbReference type="Gene3D" id="3.30.200.20">
    <property type="entry name" value="Phosphorylase Kinase, domain 1"/>
    <property type="match status" value="1"/>
</dbReference>
<feature type="domain" description="SAM" evidence="14">
    <location>
        <begin position="1125"/>
        <end position="1174"/>
    </location>
</feature>
<feature type="compositionally biased region" description="Polar residues" evidence="11">
    <location>
        <begin position="425"/>
        <end position="436"/>
    </location>
</feature>
<dbReference type="PANTHER" id="PTHR16155">
    <property type="entry name" value="DED DOMAIN-CONTAINING PROTEIN"/>
    <property type="match status" value="1"/>
</dbReference>
<keyword evidence="4" id="KW-0808">Transferase</keyword>
<dbReference type="SUPFAM" id="SSF47769">
    <property type="entry name" value="SAM/Pointed domain"/>
    <property type="match status" value="1"/>
</dbReference>
<proteinExistence type="predicted"/>
<feature type="compositionally biased region" description="Basic and acidic residues" evidence="11">
    <location>
        <begin position="1189"/>
        <end position="1199"/>
    </location>
</feature>
<dbReference type="Pfam" id="PF00536">
    <property type="entry name" value="SAM_1"/>
    <property type="match status" value="1"/>
</dbReference>
<feature type="compositionally biased region" description="Polar residues" evidence="11">
    <location>
        <begin position="956"/>
        <end position="969"/>
    </location>
</feature>
<feature type="compositionally biased region" description="Basic and acidic residues" evidence="11">
    <location>
        <begin position="1039"/>
        <end position="1052"/>
    </location>
</feature>
<dbReference type="Gene3D" id="1.10.510.10">
    <property type="entry name" value="Transferase(Phosphotransferase) domain 1"/>
    <property type="match status" value="1"/>
</dbReference>
<feature type="domain" description="KEN" evidence="15">
    <location>
        <begin position="782"/>
        <end position="938"/>
    </location>
</feature>
<feature type="signal peptide" evidence="12">
    <location>
        <begin position="1"/>
        <end position="21"/>
    </location>
</feature>
<dbReference type="InterPro" id="IPR001660">
    <property type="entry name" value="SAM"/>
</dbReference>
<keyword evidence="6" id="KW-0547">Nucleotide-binding</keyword>
<dbReference type="GO" id="GO:0005737">
    <property type="term" value="C:cytoplasm"/>
    <property type="evidence" value="ECO:0007669"/>
    <property type="project" value="TreeGrafter"/>
</dbReference>
<dbReference type="EC" id="2.7.11.1" evidence="2"/>
<keyword evidence="8" id="KW-0067">ATP-binding</keyword>
<evidence type="ECO:0000256" key="5">
    <source>
        <dbReference type="ARBA" id="ARBA00022692"/>
    </source>
</evidence>